<keyword evidence="2" id="KW-0472">Membrane</keyword>
<evidence type="ECO:0000256" key="2">
    <source>
        <dbReference type="SAM" id="Phobius"/>
    </source>
</evidence>
<keyword evidence="4" id="KW-1185">Reference proteome</keyword>
<dbReference type="RefSeq" id="WP_149326103.1">
    <property type="nucleotide sequence ID" value="NZ_CP043504.1"/>
</dbReference>
<name>A0A5C1YB63_9MICO</name>
<organism evidence="3 4">
    <name type="scientific">Protaetiibacter larvae</name>
    <dbReference type="NCBI Taxonomy" id="2592654"/>
    <lineage>
        <taxon>Bacteria</taxon>
        <taxon>Bacillati</taxon>
        <taxon>Actinomycetota</taxon>
        <taxon>Actinomycetes</taxon>
        <taxon>Micrococcales</taxon>
        <taxon>Microbacteriaceae</taxon>
        <taxon>Protaetiibacter</taxon>
    </lineage>
</organism>
<feature type="transmembrane region" description="Helical" evidence="2">
    <location>
        <begin position="142"/>
        <end position="162"/>
    </location>
</feature>
<gene>
    <name evidence="3" type="ORF">FLP23_00005</name>
</gene>
<evidence type="ECO:0000256" key="1">
    <source>
        <dbReference type="SAM" id="MobiDB-lite"/>
    </source>
</evidence>
<protein>
    <recommendedName>
        <fullName evidence="5">DNA polymerase III subunit gamma/tau</fullName>
    </recommendedName>
</protein>
<feature type="region of interest" description="Disordered" evidence="1">
    <location>
        <begin position="1"/>
        <end position="31"/>
    </location>
</feature>
<proteinExistence type="predicted"/>
<dbReference type="Proteomes" id="UP000322159">
    <property type="component" value="Chromosome"/>
</dbReference>
<evidence type="ECO:0000313" key="3">
    <source>
        <dbReference type="EMBL" id="QEO10688.1"/>
    </source>
</evidence>
<dbReference type="EMBL" id="CP043504">
    <property type="protein sequence ID" value="QEO10688.1"/>
    <property type="molecule type" value="Genomic_DNA"/>
</dbReference>
<evidence type="ECO:0008006" key="5">
    <source>
        <dbReference type="Google" id="ProtNLM"/>
    </source>
</evidence>
<feature type="transmembrane region" description="Helical" evidence="2">
    <location>
        <begin position="69"/>
        <end position="90"/>
    </location>
</feature>
<evidence type="ECO:0000313" key="4">
    <source>
        <dbReference type="Proteomes" id="UP000322159"/>
    </source>
</evidence>
<dbReference type="AlphaFoldDB" id="A0A5C1YB63"/>
<sequence>MSTRPEVPGEEPDDDEALSWAGDDARGQSAPRLRVASDPLVAAGSDGFDPDAAGAAAASAPRRTPAETALLVATGVFAGVYLAIAVGWILSVQLIASPYYELFGEIMWQFGEFLAMIAAVLWFGAVFALTPEGVSRRGLRRFVWLTIGVLVLLPWPFLLGAFS</sequence>
<keyword evidence="2" id="KW-1133">Transmembrane helix</keyword>
<dbReference type="OrthoDB" id="4981704at2"/>
<feature type="transmembrane region" description="Helical" evidence="2">
    <location>
        <begin position="110"/>
        <end position="130"/>
    </location>
</feature>
<accession>A0A5C1YB63</accession>
<feature type="compositionally biased region" description="Acidic residues" evidence="1">
    <location>
        <begin position="8"/>
        <end position="17"/>
    </location>
</feature>
<dbReference type="KEGG" id="lyk:FLP23_00005"/>
<reference evidence="3 4" key="1">
    <citation type="submission" date="2019-09" db="EMBL/GenBank/DDBJ databases">
        <title>Genome sequencing of strain KACC 19322.</title>
        <authorList>
            <person name="Heo J."/>
            <person name="Kim S.-J."/>
            <person name="Kim J.-S."/>
            <person name="Hong S.-B."/>
            <person name="Kwon S.-W."/>
        </authorList>
    </citation>
    <scope>NUCLEOTIDE SEQUENCE [LARGE SCALE GENOMIC DNA]</scope>
    <source>
        <strain evidence="3 4">KACC 19322</strain>
    </source>
</reference>
<keyword evidence="2" id="KW-0812">Transmembrane</keyword>